<keyword evidence="1" id="KW-0812">Transmembrane</keyword>
<accession>A0ABS6XXK4</accession>
<evidence type="ECO:0000313" key="2">
    <source>
        <dbReference type="EMBL" id="MBW4361409.1"/>
    </source>
</evidence>
<name>A0ABS6XXK4_9FLAO</name>
<keyword evidence="3" id="KW-1185">Reference proteome</keyword>
<protein>
    <recommendedName>
        <fullName evidence="4">Brp/Blh family beta-carotene 15,15'-monooxygenase</fullName>
    </recommendedName>
</protein>
<evidence type="ECO:0000313" key="3">
    <source>
        <dbReference type="Proteomes" id="UP000812031"/>
    </source>
</evidence>
<dbReference type="RefSeq" id="WP_219317912.1">
    <property type="nucleotide sequence ID" value="NZ_JAHWYN010000011.1"/>
</dbReference>
<dbReference type="Proteomes" id="UP000812031">
    <property type="component" value="Unassembled WGS sequence"/>
</dbReference>
<keyword evidence="1" id="KW-0472">Membrane</keyword>
<organism evidence="2 3">
    <name type="scientific">Flavobacterium taihuense</name>
    <dbReference type="NCBI Taxonomy" id="2857508"/>
    <lineage>
        <taxon>Bacteria</taxon>
        <taxon>Pseudomonadati</taxon>
        <taxon>Bacteroidota</taxon>
        <taxon>Flavobacteriia</taxon>
        <taxon>Flavobacteriales</taxon>
        <taxon>Flavobacteriaceae</taxon>
        <taxon>Flavobacterium</taxon>
    </lineage>
</organism>
<gene>
    <name evidence="2" type="ORF">KZH69_13030</name>
</gene>
<dbReference type="EMBL" id="JAHWYN010000011">
    <property type="protein sequence ID" value="MBW4361409.1"/>
    <property type="molecule type" value="Genomic_DNA"/>
</dbReference>
<keyword evidence="1" id="KW-1133">Transmembrane helix</keyword>
<reference evidence="2 3" key="1">
    <citation type="submission" date="2021-07" db="EMBL/GenBank/DDBJ databases">
        <title>Flavobacterium sp. nov. isolated from sediment on the Taihu Lake.</title>
        <authorList>
            <person name="Qu J.-H."/>
        </authorList>
    </citation>
    <scope>NUCLEOTIDE SEQUENCE [LARGE SCALE GENOMIC DNA]</scope>
    <source>
        <strain evidence="2 3">NAS39</strain>
    </source>
</reference>
<proteinExistence type="predicted"/>
<feature type="transmembrane region" description="Helical" evidence="1">
    <location>
        <begin position="109"/>
        <end position="127"/>
    </location>
</feature>
<feature type="transmembrane region" description="Helical" evidence="1">
    <location>
        <begin position="159"/>
        <end position="177"/>
    </location>
</feature>
<feature type="transmembrane region" description="Helical" evidence="1">
    <location>
        <begin position="70"/>
        <end position="89"/>
    </location>
</feature>
<evidence type="ECO:0000256" key="1">
    <source>
        <dbReference type="SAM" id="Phobius"/>
    </source>
</evidence>
<feature type="transmembrane region" description="Helical" evidence="1">
    <location>
        <begin position="21"/>
        <end position="43"/>
    </location>
</feature>
<feature type="transmembrane region" description="Helical" evidence="1">
    <location>
        <begin position="183"/>
        <end position="201"/>
    </location>
</feature>
<sequence>MEDKYLQDISDIKNMMNRSSQFISLSGLAGIMAGIYALIGAYIGHELIRNNYDTTNYNNIITLESTTFKLIVLTAFVVLLLSITTASLLTFNKAKREGETIWNSTSKRLIINFMIPLVTGGIFGLLLLRNGNYGLIAPVTLIFYGLSCVNASKYTFRDVRYLGITIIILGLISTELSGYALEFWALGFGICHIIYGSMMYFKYDRKLIFR</sequence>
<evidence type="ECO:0008006" key="4">
    <source>
        <dbReference type="Google" id="ProtNLM"/>
    </source>
</evidence>
<comment type="caution">
    <text evidence="2">The sequence shown here is derived from an EMBL/GenBank/DDBJ whole genome shotgun (WGS) entry which is preliminary data.</text>
</comment>
<feature type="transmembrane region" description="Helical" evidence="1">
    <location>
        <begin position="133"/>
        <end position="152"/>
    </location>
</feature>